<organism evidence="3 4">
    <name type="scientific">Pseudoneurospora amorphoporcata</name>
    <dbReference type="NCBI Taxonomy" id="241081"/>
    <lineage>
        <taxon>Eukaryota</taxon>
        <taxon>Fungi</taxon>
        <taxon>Dikarya</taxon>
        <taxon>Ascomycota</taxon>
        <taxon>Pezizomycotina</taxon>
        <taxon>Sordariomycetes</taxon>
        <taxon>Sordariomycetidae</taxon>
        <taxon>Sordariales</taxon>
        <taxon>Sordariaceae</taxon>
        <taxon>Pseudoneurospora</taxon>
    </lineage>
</organism>
<sequence length="345" mass="35654">MKAFTNTLASLAVLAAIANAQLTFDAQGRARCTIPNGSYCAGPLLVRCAGSFALNPLNCNDVSSLCTPFLPIPENKRRKNANTRDDSFWSERPPPATTAKPPAGRRLPSAVTPPARRTAVSYAVPEPFNLAADECTPYFPATATTAPTLPPATAPTTAPTLPPPTTRPSTTGSAISTWDHHHWTKSHGPWPDWTNTAGPASASKSASASASASAAPTRGPRPGPWTKKPKPDHKTDKWETSTDCETDTVTATAAPVTVLPTKVPVPVVPPVPVPTTLVPAPNPNPNPPVVVDVPTTPRAAAEETSAADPVGGSVPAPVVTAGAPQRVKAATAGLVVVGGVAFYFF</sequence>
<evidence type="ECO:0000256" key="2">
    <source>
        <dbReference type="SAM" id="SignalP"/>
    </source>
</evidence>
<evidence type="ECO:0000313" key="4">
    <source>
        <dbReference type="Proteomes" id="UP001303222"/>
    </source>
</evidence>
<gene>
    <name evidence="3" type="ORF">QBC32DRAFT_403392</name>
</gene>
<accession>A0AAN6P092</accession>
<feature type="region of interest" description="Disordered" evidence="1">
    <location>
        <begin position="142"/>
        <end position="246"/>
    </location>
</feature>
<feature type="compositionally biased region" description="Low complexity" evidence="1">
    <location>
        <begin position="200"/>
        <end position="215"/>
    </location>
</feature>
<feature type="signal peptide" evidence="2">
    <location>
        <begin position="1"/>
        <end position="20"/>
    </location>
</feature>
<proteinExistence type="predicted"/>
<feature type="chain" id="PRO_5042958443" evidence="2">
    <location>
        <begin position="21"/>
        <end position="345"/>
    </location>
</feature>
<name>A0AAN6P092_9PEZI</name>
<keyword evidence="2" id="KW-0732">Signal</keyword>
<feature type="region of interest" description="Disordered" evidence="1">
    <location>
        <begin position="73"/>
        <end position="115"/>
    </location>
</feature>
<keyword evidence="4" id="KW-1185">Reference proteome</keyword>
<dbReference type="Proteomes" id="UP001303222">
    <property type="component" value="Unassembled WGS sequence"/>
</dbReference>
<evidence type="ECO:0000313" key="3">
    <source>
        <dbReference type="EMBL" id="KAK3955345.1"/>
    </source>
</evidence>
<dbReference type="AlphaFoldDB" id="A0AAN6P092"/>
<evidence type="ECO:0000256" key="1">
    <source>
        <dbReference type="SAM" id="MobiDB-lite"/>
    </source>
</evidence>
<dbReference type="EMBL" id="MU859077">
    <property type="protein sequence ID" value="KAK3955345.1"/>
    <property type="molecule type" value="Genomic_DNA"/>
</dbReference>
<protein>
    <submittedName>
        <fullName evidence="3">Uncharacterized protein</fullName>
    </submittedName>
</protein>
<reference evidence="3" key="2">
    <citation type="submission" date="2023-06" db="EMBL/GenBank/DDBJ databases">
        <authorList>
            <consortium name="Lawrence Berkeley National Laboratory"/>
            <person name="Mondo S.J."/>
            <person name="Hensen N."/>
            <person name="Bonometti L."/>
            <person name="Westerberg I."/>
            <person name="Brannstrom I.O."/>
            <person name="Guillou S."/>
            <person name="Cros-Aarteil S."/>
            <person name="Calhoun S."/>
            <person name="Haridas S."/>
            <person name="Kuo A."/>
            <person name="Pangilinan J."/>
            <person name="Riley R."/>
            <person name="Labutti K."/>
            <person name="Andreopoulos B."/>
            <person name="Lipzen A."/>
            <person name="Chen C."/>
            <person name="Yanf M."/>
            <person name="Daum C."/>
            <person name="Ng V."/>
            <person name="Clum A."/>
            <person name="Steindorff A."/>
            <person name="Ohm R."/>
            <person name="Martin F."/>
            <person name="Silar P."/>
            <person name="Natvig D."/>
            <person name="Lalanne C."/>
            <person name="Gautier V."/>
            <person name="Ament-Velasquez S.L."/>
            <person name="Kruys A."/>
            <person name="Hutchinson M.I."/>
            <person name="Powell A.J."/>
            <person name="Barry K."/>
            <person name="Miller A.N."/>
            <person name="Grigoriev I.V."/>
            <person name="Debuchy R."/>
            <person name="Gladieux P."/>
            <person name="Thoren M.H."/>
            <person name="Johannesson H."/>
        </authorList>
    </citation>
    <scope>NUCLEOTIDE SEQUENCE</scope>
    <source>
        <strain evidence="3">CBS 626.80</strain>
    </source>
</reference>
<comment type="caution">
    <text evidence="3">The sequence shown here is derived from an EMBL/GenBank/DDBJ whole genome shotgun (WGS) entry which is preliminary data.</text>
</comment>
<reference evidence="3" key="1">
    <citation type="journal article" date="2023" name="Mol. Phylogenet. Evol.">
        <title>Genome-scale phylogeny and comparative genomics of the fungal order Sordariales.</title>
        <authorList>
            <person name="Hensen N."/>
            <person name="Bonometti L."/>
            <person name="Westerberg I."/>
            <person name="Brannstrom I.O."/>
            <person name="Guillou S."/>
            <person name="Cros-Aarteil S."/>
            <person name="Calhoun S."/>
            <person name="Haridas S."/>
            <person name="Kuo A."/>
            <person name="Mondo S."/>
            <person name="Pangilinan J."/>
            <person name="Riley R."/>
            <person name="LaButti K."/>
            <person name="Andreopoulos B."/>
            <person name="Lipzen A."/>
            <person name="Chen C."/>
            <person name="Yan M."/>
            <person name="Daum C."/>
            <person name="Ng V."/>
            <person name="Clum A."/>
            <person name="Steindorff A."/>
            <person name="Ohm R.A."/>
            <person name="Martin F."/>
            <person name="Silar P."/>
            <person name="Natvig D.O."/>
            <person name="Lalanne C."/>
            <person name="Gautier V."/>
            <person name="Ament-Velasquez S.L."/>
            <person name="Kruys A."/>
            <person name="Hutchinson M.I."/>
            <person name="Powell A.J."/>
            <person name="Barry K."/>
            <person name="Miller A.N."/>
            <person name="Grigoriev I.V."/>
            <person name="Debuchy R."/>
            <person name="Gladieux P."/>
            <person name="Hiltunen Thoren M."/>
            <person name="Johannesson H."/>
        </authorList>
    </citation>
    <scope>NUCLEOTIDE SEQUENCE</scope>
    <source>
        <strain evidence="3">CBS 626.80</strain>
    </source>
</reference>